<accession>A0A290QLE8</accession>
<dbReference type="RefSeq" id="WP_096056892.1">
    <property type="nucleotide sequence ID" value="NZ_CP023344.1"/>
</dbReference>
<feature type="compositionally biased region" description="Low complexity" evidence="1">
    <location>
        <begin position="11"/>
        <end position="20"/>
    </location>
</feature>
<keyword evidence="2" id="KW-1133">Transmembrane helix</keyword>
<evidence type="ECO:0000313" key="4">
    <source>
        <dbReference type="Proteomes" id="UP000217265"/>
    </source>
</evidence>
<feature type="transmembrane region" description="Helical" evidence="2">
    <location>
        <begin position="90"/>
        <end position="109"/>
    </location>
</feature>
<feature type="transmembrane region" description="Helical" evidence="2">
    <location>
        <begin position="63"/>
        <end position="83"/>
    </location>
</feature>
<feature type="region of interest" description="Disordered" evidence="1">
    <location>
        <begin position="1"/>
        <end position="30"/>
    </location>
</feature>
<name>A0A290QLE8_9BACT</name>
<dbReference type="Proteomes" id="UP000217265">
    <property type="component" value="Chromosome"/>
</dbReference>
<organism evidence="3 4">
    <name type="scientific">Nibricoccus aquaticus</name>
    <dbReference type="NCBI Taxonomy" id="2576891"/>
    <lineage>
        <taxon>Bacteria</taxon>
        <taxon>Pseudomonadati</taxon>
        <taxon>Verrucomicrobiota</taxon>
        <taxon>Opitutia</taxon>
        <taxon>Opitutales</taxon>
        <taxon>Opitutaceae</taxon>
        <taxon>Nibricoccus</taxon>
    </lineage>
</organism>
<evidence type="ECO:0000313" key="3">
    <source>
        <dbReference type="EMBL" id="ATC65261.1"/>
    </source>
</evidence>
<feature type="transmembrane region" description="Helical" evidence="2">
    <location>
        <begin position="36"/>
        <end position="57"/>
    </location>
</feature>
<feature type="compositionally biased region" description="Pro residues" evidence="1">
    <location>
        <begin position="1"/>
        <end position="10"/>
    </location>
</feature>
<keyword evidence="2" id="KW-0812">Transmembrane</keyword>
<keyword evidence="2" id="KW-0472">Membrane</keyword>
<feature type="transmembrane region" description="Helical" evidence="2">
    <location>
        <begin position="115"/>
        <end position="133"/>
    </location>
</feature>
<proteinExistence type="predicted"/>
<dbReference type="KEGG" id="vbh:CMV30_15600"/>
<evidence type="ECO:0000256" key="1">
    <source>
        <dbReference type="SAM" id="MobiDB-lite"/>
    </source>
</evidence>
<protein>
    <submittedName>
        <fullName evidence="3">Uncharacterized protein</fullName>
    </submittedName>
</protein>
<dbReference type="AlphaFoldDB" id="A0A290QLE8"/>
<gene>
    <name evidence="3" type="ORF">CMV30_15600</name>
</gene>
<keyword evidence="4" id="KW-1185">Reference proteome</keyword>
<sequence>MENQPLPPPLASLKPSAAKPYPGPDTSSPRGNGRGWILALAILQAIGGIVVFAITQGSVEPHVAGIMLVFLLGLSAIYVGLWIWGKKAPFAALLTALIIFLTVHLLDAVFEPANLFRGIIVKVILVAGLSTALKKAYTKKREAELEASQS</sequence>
<dbReference type="EMBL" id="CP023344">
    <property type="protein sequence ID" value="ATC65261.1"/>
    <property type="molecule type" value="Genomic_DNA"/>
</dbReference>
<reference evidence="3 4" key="1">
    <citation type="submission" date="2017-09" db="EMBL/GenBank/DDBJ databases">
        <title>Complete genome sequence of Verrucomicrobial strain HZ-65, isolated from freshwater.</title>
        <authorList>
            <person name="Choi A."/>
        </authorList>
    </citation>
    <scope>NUCLEOTIDE SEQUENCE [LARGE SCALE GENOMIC DNA]</scope>
    <source>
        <strain evidence="3 4">HZ-65</strain>
    </source>
</reference>
<evidence type="ECO:0000256" key="2">
    <source>
        <dbReference type="SAM" id="Phobius"/>
    </source>
</evidence>